<keyword evidence="5" id="KW-1185">Reference proteome</keyword>
<reference evidence="4 5" key="1">
    <citation type="submission" date="2020-05" db="EMBL/GenBank/DDBJ databases">
        <title>Identification and distribution of gene clusters putatively required for synthesis of sphingolipid metabolism inhibitors in phylogenetically diverse species of the filamentous fungus Fusarium.</title>
        <authorList>
            <person name="Kim H.-S."/>
            <person name="Busman M."/>
            <person name="Brown D.W."/>
            <person name="Divon H."/>
            <person name="Uhlig S."/>
            <person name="Proctor R.H."/>
        </authorList>
    </citation>
    <scope>NUCLEOTIDE SEQUENCE [LARGE SCALE GENOMIC DNA]</scope>
    <source>
        <strain evidence="4 5">NRRL 26131</strain>
    </source>
</reference>
<dbReference type="Pfam" id="PF06985">
    <property type="entry name" value="HET"/>
    <property type="match status" value="1"/>
</dbReference>
<dbReference type="Gene3D" id="3.30.710.10">
    <property type="entry name" value="Potassium Channel Kv1.1, Chain A"/>
    <property type="match status" value="1"/>
</dbReference>
<dbReference type="PANTHER" id="PTHR24148:SF73">
    <property type="entry name" value="HET DOMAIN PROTEIN (AFU_ORTHOLOGUE AFUA_8G01020)"/>
    <property type="match status" value="1"/>
</dbReference>
<sequence>MAPQPHSVLMHLLQSGEYSDFKMICKDREFKLHQMIVCPQSPVISAALNGGFEETTSKVITVNEFSVRTVQYMVAFLYGADYRLAPEPERKPAQHDQGEKREEGEIVSGDDELSKALPPASQKIATQTVYQIVSHLRVNAIADYYGIAKLAKLSTSKIENILKKEMDFHIIPQVIAEMSTANRDFEIRSVIATATARYIAELASTQALRTIDLEHQLTIEILEACGQRIQKLMEHFSTVQNQHEEVVRKLNGDRDVTAAKVRAIMQQLKNTPKCRNCKKDFMCFIDEPANVLAETSRYILRCRAYSCYRTPGAWRREIRLASIVPGRWSEDVYCNLEVVSLDDTPTYEALSYTWGDPLDETPILLNGVMFLVTKNLHCALRRLRHSDEARHIWIDALCINQSNKPEKTRQIELMKDIYSGAHEVQVYFGESGVLDTISSEEQSTWTDPPRSYWFGDDRDRSILNDFGNFQTMTDNQLSRLSPTARLRQAISSAYTILILLARGRCLDNFFLERTNPQVWAETLAVLHQLASSPWWRRVWVVEEVILCRSATTIYGEVVAPLDSVERGGSMIPIHIERCCRDFYQGLSGDLQSHLLAISQHTAALEGLRHEWELYADKEAQRLQRFLGMTRTRGAYDARDKIYSILGLTRDCSERLSIRPDYSIPVSQVYTQTAFKIIRHTNSLEILLTTEKKRTDSEIPTWCPDWSCSSHGEENDLWVHSRSWKFNAGPIDGTVANLCHGRVLAVEGVHIDIVSKTTFALSQDAPLGPRLDEFAEMVGHDSELQAHYVTGGTVKQAFCRTMLNEALETEPNKYERLTEDDEIFFSLWCRRTRDGSGLRLNPGDFPGLDPVAQREAISIIQARLRLISRSFWLPNDNRAFFVTDRGYMGFGPPDMRQGDLVAILLGSKMPLILRQAPVSDATHDATYYTVVGYSYLYGVMNGEAVEGNVKGSRPPSKKLVETLQLRIKILEDRLVALGQSIPAAVTESAQNDGAAGDPPNMEKVQADETEALLQQITEKTGSLAIDDDGELRYFSSVSNFNLVQKVASNIAERGKPEVRLSQVVTLPLELQEHLLELYFCWQNPWVYIVEKTVFMRDFYDNIATEHCTPLLLWAIYSVAARYSDRTCLRTDPDDPSTAGVEFAVHAKDLLRHECEITTISAVQAAALLSIQCMAENKEPAGWLYIGMATRMAFNIGLNIDCTNLVESGVISKEAANIRQVVWSGCWILDKLFVFGLGRSGTVANHYVTCPKLSTLDLAEFEPWVTPADAQKHVRESFSRIPSTANYMSDHLSLAVATLDIIMQYHVAQILLHRPFIINILLTSAKRHIVVGTVCHTFTAATIHLMDAVSDNPFTRRRGNSKLRVCVSALQEMGTLWTWSFRACRAIQLLAASWATHDLGLNGSEAETSRAGEGASQGNAQPSNQFSPQEASNVEFDNLQWLLTDQTFMNDMFGAETMSSLADLYDLDPWLAKDPKMI</sequence>
<feature type="domain" description="BTB" evidence="3">
    <location>
        <begin position="19"/>
        <end position="86"/>
    </location>
</feature>
<dbReference type="InterPro" id="IPR052895">
    <property type="entry name" value="HetReg/Transcr_Mod"/>
</dbReference>
<keyword evidence="1" id="KW-0539">Nucleus</keyword>
<dbReference type="InterPro" id="IPR010730">
    <property type="entry name" value="HET"/>
</dbReference>
<dbReference type="Pfam" id="PF26639">
    <property type="entry name" value="Het-6_barrel"/>
    <property type="match status" value="1"/>
</dbReference>
<name>A0A8H6CXF9_9HYPO</name>
<evidence type="ECO:0000313" key="5">
    <source>
        <dbReference type="Proteomes" id="UP000532311"/>
    </source>
</evidence>
<evidence type="ECO:0000256" key="2">
    <source>
        <dbReference type="SAM" id="MobiDB-lite"/>
    </source>
</evidence>
<dbReference type="GO" id="GO:0006351">
    <property type="term" value="P:DNA-templated transcription"/>
    <property type="evidence" value="ECO:0007669"/>
    <property type="project" value="InterPro"/>
</dbReference>
<feature type="compositionally biased region" description="Polar residues" evidence="2">
    <location>
        <begin position="1414"/>
        <end position="1427"/>
    </location>
</feature>
<feature type="compositionally biased region" description="Basic and acidic residues" evidence="2">
    <location>
        <begin position="88"/>
        <end position="104"/>
    </location>
</feature>
<dbReference type="CDD" id="cd12148">
    <property type="entry name" value="fungal_TF_MHR"/>
    <property type="match status" value="1"/>
</dbReference>
<dbReference type="SMART" id="SM00225">
    <property type="entry name" value="BTB"/>
    <property type="match status" value="1"/>
</dbReference>
<evidence type="ECO:0000259" key="3">
    <source>
        <dbReference type="PROSITE" id="PS50097"/>
    </source>
</evidence>
<dbReference type="CDD" id="cd18186">
    <property type="entry name" value="BTB_POZ_ZBTB_KLHL-like"/>
    <property type="match status" value="1"/>
</dbReference>
<dbReference type="GO" id="GO:0008270">
    <property type="term" value="F:zinc ion binding"/>
    <property type="evidence" value="ECO:0007669"/>
    <property type="project" value="InterPro"/>
</dbReference>
<dbReference type="Proteomes" id="UP000532311">
    <property type="component" value="Unassembled WGS sequence"/>
</dbReference>
<evidence type="ECO:0000256" key="1">
    <source>
        <dbReference type="ARBA" id="ARBA00023242"/>
    </source>
</evidence>
<accession>A0A8H6CXF9</accession>
<dbReference type="PROSITE" id="PS50097">
    <property type="entry name" value="BTB"/>
    <property type="match status" value="1"/>
</dbReference>
<dbReference type="InterPro" id="IPR007219">
    <property type="entry name" value="XnlR_reg_dom"/>
</dbReference>
<dbReference type="InterPro" id="IPR011333">
    <property type="entry name" value="SKP1/BTB/POZ_sf"/>
</dbReference>
<dbReference type="SUPFAM" id="SSF54695">
    <property type="entry name" value="POZ domain"/>
    <property type="match status" value="1"/>
</dbReference>
<evidence type="ECO:0000313" key="4">
    <source>
        <dbReference type="EMBL" id="KAF5695577.1"/>
    </source>
</evidence>
<protein>
    <submittedName>
        <fullName evidence="4">Heterokaryon incompatibility protein (Het-6OR allele)</fullName>
    </submittedName>
</protein>
<feature type="region of interest" description="Disordered" evidence="2">
    <location>
        <begin position="1403"/>
        <end position="1427"/>
    </location>
</feature>
<dbReference type="SMART" id="SM00906">
    <property type="entry name" value="Fungal_trans"/>
    <property type="match status" value="1"/>
</dbReference>
<organism evidence="4 5">
    <name type="scientific">Fusarium globosum</name>
    <dbReference type="NCBI Taxonomy" id="78864"/>
    <lineage>
        <taxon>Eukaryota</taxon>
        <taxon>Fungi</taxon>
        <taxon>Dikarya</taxon>
        <taxon>Ascomycota</taxon>
        <taxon>Pezizomycotina</taxon>
        <taxon>Sordariomycetes</taxon>
        <taxon>Hypocreomycetidae</taxon>
        <taxon>Hypocreales</taxon>
        <taxon>Nectriaceae</taxon>
        <taxon>Fusarium</taxon>
        <taxon>Fusarium fujikuroi species complex</taxon>
    </lineage>
</organism>
<dbReference type="PANTHER" id="PTHR24148">
    <property type="entry name" value="ANKYRIN REPEAT DOMAIN-CONTAINING PROTEIN 39 HOMOLOG-RELATED"/>
    <property type="match status" value="1"/>
</dbReference>
<comment type="caution">
    <text evidence="4">The sequence shown here is derived from an EMBL/GenBank/DDBJ whole genome shotgun (WGS) entry which is preliminary data.</text>
</comment>
<dbReference type="GO" id="GO:0003677">
    <property type="term" value="F:DNA binding"/>
    <property type="evidence" value="ECO:0007669"/>
    <property type="project" value="InterPro"/>
</dbReference>
<proteinExistence type="predicted"/>
<gene>
    <name evidence="4" type="ORF">FGLOB1_13998</name>
</gene>
<dbReference type="EMBL" id="JAAQPF010000960">
    <property type="protein sequence ID" value="KAF5695577.1"/>
    <property type="molecule type" value="Genomic_DNA"/>
</dbReference>
<dbReference type="InterPro" id="IPR000210">
    <property type="entry name" value="BTB/POZ_dom"/>
</dbReference>
<feature type="region of interest" description="Disordered" evidence="2">
    <location>
        <begin position="88"/>
        <end position="112"/>
    </location>
</feature>
<dbReference type="Pfam" id="PF04082">
    <property type="entry name" value="Fungal_trans"/>
    <property type="match status" value="1"/>
</dbReference>
<dbReference type="Pfam" id="PF00651">
    <property type="entry name" value="BTB"/>
    <property type="match status" value="1"/>
</dbReference>